<name>A0A4Q9VEU9_9HYPH</name>
<evidence type="ECO:0008006" key="3">
    <source>
        <dbReference type="Google" id="ProtNLM"/>
    </source>
</evidence>
<evidence type="ECO:0000313" key="2">
    <source>
        <dbReference type="Proteomes" id="UP000292781"/>
    </source>
</evidence>
<dbReference type="EMBL" id="SJFN01000045">
    <property type="protein sequence ID" value="TBW33354.1"/>
    <property type="molecule type" value="Genomic_DNA"/>
</dbReference>
<gene>
    <name evidence="1" type="ORF">EYW49_20560</name>
</gene>
<dbReference type="AlphaFoldDB" id="A0A4Q9VEU9"/>
<comment type="caution">
    <text evidence="1">The sequence shown here is derived from an EMBL/GenBank/DDBJ whole genome shotgun (WGS) entry which is preliminary data.</text>
</comment>
<reference evidence="1 2" key="1">
    <citation type="submission" date="2019-02" db="EMBL/GenBank/DDBJ databases">
        <title>Siculibacillus lacustris gen. nov., sp. nov., a new rosette-forming bacterium isolated from a freshwater crater lake (Lake St. Ana, Romania).</title>
        <authorList>
            <person name="Felfoldi T."/>
            <person name="Marton Z."/>
            <person name="Szabo A."/>
            <person name="Mentes A."/>
            <person name="Boka K."/>
            <person name="Marialigeti K."/>
            <person name="Mathe I."/>
            <person name="Koncz M."/>
            <person name="Schumann P."/>
            <person name="Toth E."/>
        </authorList>
    </citation>
    <scope>NUCLEOTIDE SEQUENCE [LARGE SCALE GENOMIC DNA]</scope>
    <source>
        <strain evidence="1 2">SA-279</strain>
    </source>
</reference>
<dbReference type="Proteomes" id="UP000292781">
    <property type="component" value="Unassembled WGS sequence"/>
</dbReference>
<accession>A0A4Q9VEU9</accession>
<keyword evidence="2" id="KW-1185">Reference proteome</keyword>
<evidence type="ECO:0000313" key="1">
    <source>
        <dbReference type="EMBL" id="TBW33354.1"/>
    </source>
</evidence>
<protein>
    <recommendedName>
        <fullName evidence="3">Phage tail assembly protein</fullName>
    </recommendedName>
</protein>
<sequence>MGQITIDLETPIAIGEDKKIARVVLREPRMRELLAFGKPFRWVTMAGKPQYVEDDDAIKAYLEKLVEEPDIPTLLGNVSLADGLRIREAFLGFFAKSEATAAIAAAKPTTSSD</sequence>
<organism evidence="1 2">
    <name type="scientific">Siculibacillus lacustris</name>
    <dbReference type="NCBI Taxonomy" id="1549641"/>
    <lineage>
        <taxon>Bacteria</taxon>
        <taxon>Pseudomonadati</taxon>
        <taxon>Pseudomonadota</taxon>
        <taxon>Alphaproteobacteria</taxon>
        <taxon>Hyphomicrobiales</taxon>
        <taxon>Ancalomicrobiaceae</taxon>
        <taxon>Siculibacillus</taxon>
    </lineage>
</organism>
<dbReference type="RefSeq" id="WP_131311510.1">
    <property type="nucleotide sequence ID" value="NZ_SJFN01000045.1"/>
</dbReference>
<proteinExistence type="predicted"/>
<dbReference type="OrthoDB" id="8451551at2"/>